<feature type="region of interest" description="Disordered" evidence="1">
    <location>
        <begin position="17"/>
        <end position="50"/>
    </location>
</feature>
<evidence type="ECO:0000313" key="2">
    <source>
        <dbReference type="EMBL" id="TKS90339.1"/>
    </source>
</evidence>
<dbReference type="EMBL" id="CM014098">
    <property type="protein sequence ID" value="TKS90339.1"/>
    <property type="molecule type" value="Genomic_DNA"/>
</dbReference>
<keyword evidence="3" id="KW-1185">Reference proteome</keyword>
<feature type="compositionally biased region" description="Basic and acidic residues" evidence="1">
    <location>
        <begin position="19"/>
        <end position="39"/>
    </location>
</feature>
<reference evidence="2 3" key="1">
    <citation type="submission" date="2019-01" db="EMBL/GenBank/DDBJ databases">
        <title>Genome Assembly of Collichthys lucidus.</title>
        <authorList>
            <person name="Cai M."/>
            <person name="Xiao S."/>
        </authorList>
    </citation>
    <scope>NUCLEOTIDE SEQUENCE [LARGE SCALE GENOMIC DNA]</scope>
    <source>
        <strain evidence="2">JT15FE1705JMU</strain>
        <tissue evidence="2">Muscle</tissue>
    </source>
</reference>
<evidence type="ECO:0000256" key="1">
    <source>
        <dbReference type="SAM" id="MobiDB-lite"/>
    </source>
</evidence>
<protein>
    <submittedName>
        <fullName evidence="2">Uncharacterized protein</fullName>
    </submittedName>
</protein>
<dbReference type="Proteomes" id="UP000298787">
    <property type="component" value="Chromosome 21"/>
</dbReference>
<evidence type="ECO:0000313" key="3">
    <source>
        <dbReference type="Proteomes" id="UP000298787"/>
    </source>
</evidence>
<sequence>MAKRLVDYYPMIKGQSSNTHEETLKCQKSKEGHRTRQDTEVSSDISTTDDVYDGDSSASTIILEHSPISPMGIPVLDLSTRASTPLQSQDTSDETCFLGKPRDTCSTLHGAQVAVAFSSLTLLLLDRTGPTVTPTELSPWLGETIFGLLISAHNPLQKGK</sequence>
<feature type="compositionally biased region" description="Polar residues" evidence="1">
    <location>
        <begin position="40"/>
        <end position="49"/>
    </location>
</feature>
<proteinExistence type="predicted"/>
<dbReference type="AlphaFoldDB" id="A0A4U5VPP4"/>
<name>A0A4U5VPP4_COLLU</name>
<organism evidence="2 3">
    <name type="scientific">Collichthys lucidus</name>
    <name type="common">Big head croaker</name>
    <name type="synonym">Sciaena lucida</name>
    <dbReference type="NCBI Taxonomy" id="240159"/>
    <lineage>
        <taxon>Eukaryota</taxon>
        <taxon>Metazoa</taxon>
        <taxon>Chordata</taxon>
        <taxon>Craniata</taxon>
        <taxon>Vertebrata</taxon>
        <taxon>Euteleostomi</taxon>
        <taxon>Actinopterygii</taxon>
        <taxon>Neopterygii</taxon>
        <taxon>Teleostei</taxon>
        <taxon>Neoteleostei</taxon>
        <taxon>Acanthomorphata</taxon>
        <taxon>Eupercaria</taxon>
        <taxon>Sciaenidae</taxon>
        <taxon>Collichthys</taxon>
    </lineage>
</organism>
<accession>A0A4U5VPP4</accession>
<gene>
    <name evidence="2" type="ORF">D9C73_024471</name>
</gene>